<keyword evidence="1" id="KW-0812">Transmembrane</keyword>
<dbReference type="AlphaFoldDB" id="A0AAE3QN31"/>
<organism evidence="2 5">
    <name type="scientific">Xanthocytophaga flava</name>
    <dbReference type="NCBI Taxonomy" id="3048013"/>
    <lineage>
        <taxon>Bacteria</taxon>
        <taxon>Pseudomonadati</taxon>
        <taxon>Bacteroidota</taxon>
        <taxon>Cytophagia</taxon>
        <taxon>Cytophagales</taxon>
        <taxon>Rhodocytophagaceae</taxon>
        <taxon>Xanthocytophaga</taxon>
    </lineage>
</organism>
<proteinExistence type="predicted"/>
<accession>A0AAE3QN31</accession>
<protein>
    <submittedName>
        <fullName evidence="2">Uncharacterized protein</fullName>
    </submittedName>
</protein>
<dbReference type="EMBL" id="JASJOT010000011">
    <property type="protein sequence ID" value="MDJ1494781.1"/>
    <property type="molecule type" value="Genomic_DNA"/>
</dbReference>
<evidence type="ECO:0000313" key="5">
    <source>
        <dbReference type="Proteomes" id="UP001241110"/>
    </source>
</evidence>
<evidence type="ECO:0000256" key="1">
    <source>
        <dbReference type="SAM" id="Phobius"/>
    </source>
</evidence>
<keyword evidence="1" id="KW-1133">Transmembrane helix</keyword>
<reference evidence="2 4" key="1">
    <citation type="submission" date="2023-05" db="EMBL/GenBank/DDBJ databases">
        <authorList>
            <person name="Zhang X."/>
        </authorList>
    </citation>
    <scope>NUCLEOTIDE SEQUENCE</scope>
    <source>
        <strain evidence="3 4">DM2B3-1</strain>
        <strain evidence="2">YF14B1</strain>
    </source>
</reference>
<dbReference type="Proteomes" id="UP001228581">
    <property type="component" value="Unassembled WGS sequence"/>
</dbReference>
<sequence length="61" mass="7066">MAKSIYDYLQFVLDNWKTSTLGLFTFSGYILWLANRIDTQSFVSLLAFISTVGFFSMRDPK</sequence>
<keyword evidence="1" id="KW-0472">Membrane</keyword>
<name>A0AAE3QN31_9BACT</name>
<evidence type="ECO:0000313" key="3">
    <source>
        <dbReference type="EMBL" id="MDJ1494781.1"/>
    </source>
</evidence>
<dbReference type="RefSeq" id="WP_313976521.1">
    <property type="nucleotide sequence ID" value="NZ_JASJOR010000003.1"/>
</dbReference>
<evidence type="ECO:0000313" key="4">
    <source>
        <dbReference type="Proteomes" id="UP001228581"/>
    </source>
</evidence>
<keyword evidence="4" id="KW-1185">Reference proteome</keyword>
<gene>
    <name evidence="2" type="ORF">QNI16_05595</name>
    <name evidence="3" type="ORF">QNI19_17715</name>
</gene>
<dbReference type="Proteomes" id="UP001241110">
    <property type="component" value="Unassembled WGS sequence"/>
</dbReference>
<comment type="caution">
    <text evidence="2">The sequence shown here is derived from an EMBL/GenBank/DDBJ whole genome shotgun (WGS) entry which is preliminary data.</text>
</comment>
<dbReference type="EMBL" id="JASJOS010000002">
    <property type="protein sequence ID" value="MDJ1479951.1"/>
    <property type="molecule type" value="Genomic_DNA"/>
</dbReference>
<feature type="transmembrane region" description="Helical" evidence="1">
    <location>
        <begin position="41"/>
        <end position="57"/>
    </location>
</feature>
<feature type="transmembrane region" description="Helical" evidence="1">
    <location>
        <begin position="16"/>
        <end position="34"/>
    </location>
</feature>
<evidence type="ECO:0000313" key="2">
    <source>
        <dbReference type="EMBL" id="MDJ1479951.1"/>
    </source>
</evidence>